<dbReference type="AlphaFoldDB" id="A0A382H1T6"/>
<proteinExistence type="predicted"/>
<dbReference type="SUPFAM" id="SSF53335">
    <property type="entry name" value="S-adenosyl-L-methionine-dependent methyltransferases"/>
    <property type="match status" value="1"/>
</dbReference>
<dbReference type="Gene3D" id="3.40.50.150">
    <property type="entry name" value="Vaccinia Virus protein VP39"/>
    <property type="match status" value="1"/>
</dbReference>
<dbReference type="InterPro" id="IPR029063">
    <property type="entry name" value="SAM-dependent_MTases_sf"/>
</dbReference>
<accession>A0A382H1T6</accession>
<organism evidence="1">
    <name type="scientific">marine metagenome</name>
    <dbReference type="NCBI Taxonomy" id="408172"/>
    <lineage>
        <taxon>unclassified sequences</taxon>
        <taxon>metagenomes</taxon>
        <taxon>ecological metagenomes</taxon>
    </lineage>
</organism>
<reference evidence="1" key="1">
    <citation type="submission" date="2018-05" db="EMBL/GenBank/DDBJ databases">
        <authorList>
            <person name="Lanie J.A."/>
            <person name="Ng W.-L."/>
            <person name="Kazmierczak K.M."/>
            <person name="Andrzejewski T.M."/>
            <person name="Davidsen T.M."/>
            <person name="Wayne K.J."/>
            <person name="Tettelin H."/>
            <person name="Glass J.I."/>
            <person name="Rusch D."/>
            <person name="Podicherti R."/>
            <person name="Tsui H.-C.T."/>
            <person name="Winkler M.E."/>
        </authorList>
    </citation>
    <scope>NUCLEOTIDE SEQUENCE</scope>
</reference>
<gene>
    <name evidence="1" type="ORF">METZ01_LOCUS233996</name>
</gene>
<name>A0A382H1T6_9ZZZZ</name>
<evidence type="ECO:0000313" key="1">
    <source>
        <dbReference type="EMBL" id="SVB81142.1"/>
    </source>
</evidence>
<protein>
    <submittedName>
        <fullName evidence="1">Uncharacterized protein</fullName>
    </submittedName>
</protein>
<sequence>MPFIKNWDQLVIDHHEQSENKIIKKEQDDFWEDKVEGFIPPELPDYNDPSLSFLLSNLLPQSSVLDLGGGAGRLSIPLAQNNYSVT</sequence>
<dbReference type="EMBL" id="UINC01058645">
    <property type="protein sequence ID" value="SVB81142.1"/>
    <property type="molecule type" value="Genomic_DNA"/>
</dbReference>
<feature type="non-terminal residue" evidence="1">
    <location>
        <position position="86"/>
    </location>
</feature>